<dbReference type="AlphaFoldDB" id="A0AAP9YAS0"/>
<sequence length="109" mass="12042">MSASLGNVYLDVRCEYVLAKLKMIGNPDGIDEGGDAVMDAVWLGYRDAQACGGSNADSDIPAFFADVPALSRAWRSGWRHRLEVEEIEYCPGCNNEDGHPCPFHDRIEH</sequence>
<geneLocation type="plasmid" evidence="1 2">
    <name>unnamed2</name>
</geneLocation>
<evidence type="ECO:0000313" key="1">
    <source>
        <dbReference type="EMBL" id="QPQ94920.1"/>
    </source>
</evidence>
<keyword evidence="1" id="KW-0614">Plasmid</keyword>
<evidence type="ECO:0000313" key="2">
    <source>
        <dbReference type="Proteomes" id="UP000594892"/>
    </source>
</evidence>
<dbReference type="EMBL" id="CP065603">
    <property type="protein sequence ID" value="QPQ94920.1"/>
    <property type="molecule type" value="Genomic_DNA"/>
</dbReference>
<organism evidence="1 2">
    <name type="scientific">Burkholderia glumae</name>
    <name type="common">Pseudomonas glumae</name>
    <dbReference type="NCBI Taxonomy" id="337"/>
    <lineage>
        <taxon>Bacteria</taxon>
        <taxon>Pseudomonadati</taxon>
        <taxon>Pseudomonadota</taxon>
        <taxon>Betaproteobacteria</taxon>
        <taxon>Burkholderiales</taxon>
        <taxon>Burkholderiaceae</taxon>
        <taxon>Burkholderia</taxon>
    </lineage>
</organism>
<reference evidence="1 2" key="1">
    <citation type="submission" date="2020-12" db="EMBL/GenBank/DDBJ databases">
        <title>FDA dAtabase for Regulatory Grade micrObial Sequences (FDA-ARGOS): Supporting development and validation of Infectious Disease Dx tests.</title>
        <authorList>
            <person name="Minogue T."/>
            <person name="Wolcott M."/>
            <person name="Wasieloski L."/>
            <person name="Aguilar W."/>
            <person name="Moore D."/>
            <person name="Jaissle J."/>
            <person name="Tallon L."/>
            <person name="Sadzewicz L."/>
            <person name="Zhao X."/>
            <person name="Boylan J."/>
            <person name="Ott S."/>
            <person name="Bowen H."/>
            <person name="Vavikolanu K."/>
            <person name="Mehta A."/>
            <person name="Aluvathingal J."/>
            <person name="Nadendla S."/>
            <person name="Yan Y."/>
            <person name="Sichtig H."/>
        </authorList>
    </citation>
    <scope>NUCLEOTIDE SEQUENCE [LARGE SCALE GENOMIC DNA]</scope>
    <source>
        <strain evidence="1 2">FDAARGOS_949</strain>
        <plasmid evidence="1 2">unnamed2</plasmid>
    </source>
</reference>
<name>A0AAP9YAS0_BURGL</name>
<accession>A0AAP9YAS0</accession>
<dbReference type="Proteomes" id="UP000594892">
    <property type="component" value="Plasmid unnamed2"/>
</dbReference>
<proteinExistence type="predicted"/>
<protein>
    <submittedName>
        <fullName evidence="1">Uncharacterized protein</fullName>
    </submittedName>
</protein>
<gene>
    <name evidence="1" type="ORF">I6H06_29665</name>
</gene>